<evidence type="ECO:0000256" key="7">
    <source>
        <dbReference type="ARBA" id="ARBA00023015"/>
    </source>
</evidence>
<organism evidence="13 14">
    <name type="scientific">Streptosporangium becharense</name>
    <dbReference type="NCBI Taxonomy" id="1816182"/>
    <lineage>
        <taxon>Bacteria</taxon>
        <taxon>Bacillati</taxon>
        <taxon>Actinomycetota</taxon>
        <taxon>Actinomycetes</taxon>
        <taxon>Streptosporangiales</taxon>
        <taxon>Streptosporangiaceae</taxon>
        <taxon>Streptosporangium</taxon>
    </lineage>
</organism>
<evidence type="ECO:0000256" key="3">
    <source>
        <dbReference type="ARBA" id="ARBA00022485"/>
    </source>
</evidence>
<keyword evidence="10 11" id="KW-0804">Transcription</keyword>
<comment type="PTM">
    <text evidence="11">Upon Fe-S cluster removal intramolecular disulfide bonds are formed.</text>
</comment>
<evidence type="ECO:0000313" key="14">
    <source>
        <dbReference type="Proteomes" id="UP000540685"/>
    </source>
</evidence>
<dbReference type="GO" id="GO:0035731">
    <property type="term" value="F:dinitrosyl-iron complex binding"/>
    <property type="evidence" value="ECO:0007669"/>
    <property type="project" value="UniProtKB-UniRule"/>
</dbReference>
<comment type="similarity">
    <text evidence="2 11">Belongs to the WhiB family.</text>
</comment>
<reference evidence="13 14" key="1">
    <citation type="submission" date="2020-08" db="EMBL/GenBank/DDBJ databases">
        <title>Sequencing the genomes of 1000 actinobacteria strains.</title>
        <authorList>
            <person name="Klenk H.-P."/>
        </authorList>
    </citation>
    <scope>NUCLEOTIDE SEQUENCE [LARGE SCALE GENOMIC DNA]</scope>
    <source>
        <strain evidence="13 14">DSM 46887</strain>
    </source>
</reference>
<dbReference type="EMBL" id="JACHMP010000001">
    <property type="protein sequence ID" value="MBB5819824.1"/>
    <property type="molecule type" value="Genomic_DNA"/>
</dbReference>
<gene>
    <name evidence="11" type="primary">whiB</name>
    <name evidence="13" type="ORF">F4562_002886</name>
</gene>
<dbReference type="InterPro" id="IPR003482">
    <property type="entry name" value="Whib"/>
</dbReference>
<protein>
    <recommendedName>
        <fullName evidence="11">Transcriptional regulator WhiB</fullName>
    </recommendedName>
</protein>
<dbReference type="RefSeq" id="WP_221206103.1">
    <property type="nucleotide sequence ID" value="NZ_JACHMP010000001.1"/>
</dbReference>
<dbReference type="GO" id="GO:0005737">
    <property type="term" value="C:cytoplasm"/>
    <property type="evidence" value="ECO:0007669"/>
    <property type="project" value="UniProtKB-SubCell"/>
</dbReference>
<keyword evidence="14" id="KW-1185">Reference proteome</keyword>
<dbReference type="PANTHER" id="PTHR38839">
    <property type="entry name" value="TRANSCRIPTIONAL REGULATOR WHID-RELATED"/>
    <property type="match status" value="1"/>
</dbReference>
<keyword evidence="8 11" id="KW-0238">DNA-binding</keyword>
<comment type="caution">
    <text evidence="13">The sequence shown here is derived from an EMBL/GenBank/DDBJ whole genome shotgun (WGS) entry which is preliminary data.</text>
</comment>
<dbReference type="Pfam" id="PF02467">
    <property type="entry name" value="Whib"/>
    <property type="match status" value="1"/>
</dbReference>
<evidence type="ECO:0000256" key="10">
    <source>
        <dbReference type="ARBA" id="ARBA00023163"/>
    </source>
</evidence>
<feature type="binding site" evidence="11">
    <location>
        <position position="81"/>
    </location>
    <ligand>
        <name>[4Fe-4S] cluster</name>
        <dbReference type="ChEBI" id="CHEBI:49883"/>
    </ligand>
</feature>
<keyword evidence="6 11" id="KW-0411">Iron-sulfur</keyword>
<feature type="domain" description="4Fe-4S Wbl-type" evidence="12">
    <location>
        <begin position="48"/>
        <end position="114"/>
    </location>
</feature>
<evidence type="ECO:0000256" key="11">
    <source>
        <dbReference type="HAMAP-Rule" id="MF_01479"/>
    </source>
</evidence>
<evidence type="ECO:0000256" key="5">
    <source>
        <dbReference type="ARBA" id="ARBA00023004"/>
    </source>
</evidence>
<feature type="binding site" evidence="11">
    <location>
        <position position="49"/>
    </location>
    <ligand>
        <name>[4Fe-4S] cluster</name>
        <dbReference type="ChEBI" id="CHEBI:49883"/>
    </ligand>
</feature>
<dbReference type="InterPro" id="IPR034768">
    <property type="entry name" value="4FE4S_WBL"/>
</dbReference>
<dbReference type="PROSITE" id="PS51674">
    <property type="entry name" value="4FE4S_WBL"/>
    <property type="match status" value="1"/>
</dbReference>
<evidence type="ECO:0000256" key="2">
    <source>
        <dbReference type="ARBA" id="ARBA00006597"/>
    </source>
</evidence>
<comment type="subcellular location">
    <subcellularLocation>
        <location evidence="1 11">Cytoplasm</location>
    </subcellularLocation>
</comment>
<keyword evidence="4 11" id="KW-0479">Metal-binding</keyword>
<name>A0A7W9MGV6_9ACTN</name>
<evidence type="ECO:0000256" key="8">
    <source>
        <dbReference type="ARBA" id="ARBA00023125"/>
    </source>
</evidence>
<evidence type="ECO:0000256" key="9">
    <source>
        <dbReference type="ARBA" id="ARBA00023157"/>
    </source>
</evidence>
<evidence type="ECO:0000313" key="13">
    <source>
        <dbReference type="EMBL" id="MBB5819824.1"/>
    </source>
</evidence>
<accession>A0A7W9MGV6</accession>
<proteinExistence type="inferred from homology"/>
<dbReference type="Proteomes" id="UP000540685">
    <property type="component" value="Unassembled WGS sequence"/>
</dbReference>
<comment type="cofactor">
    <cofactor evidence="11">
        <name>[4Fe-4S] cluster</name>
        <dbReference type="ChEBI" id="CHEBI:49883"/>
    </cofactor>
    <text evidence="11">Binds 1 [4Fe-4S] cluster per subunit. Following nitrosylation of the [4Fe-4S] cluster binds 1 [4Fe-8(NO)] cluster per subunit.</text>
</comment>
<dbReference type="GO" id="GO:0045892">
    <property type="term" value="P:negative regulation of DNA-templated transcription"/>
    <property type="evidence" value="ECO:0007669"/>
    <property type="project" value="TreeGrafter"/>
</dbReference>
<dbReference type="GO" id="GO:0045454">
    <property type="term" value="P:cell redox homeostasis"/>
    <property type="evidence" value="ECO:0007669"/>
    <property type="project" value="TreeGrafter"/>
</dbReference>
<dbReference type="GO" id="GO:0047134">
    <property type="term" value="F:protein-disulfide reductase [NAD(P)H] activity"/>
    <property type="evidence" value="ECO:0007669"/>
    <property type="project" value="TreeGrafter"/>
</dbReference>
<evidence type="ECO:0000256" key="1">
    <source>
        <dbReference type="ARBA" id="ARBA00004496"/>
    </source>
</evidence>
<keyword evidence="7 11" id="KW-0805">Transcription regulation</keyword>
<dbReference type="GO" id="GO:0046872">
    <property type="term" value="F:metal ion binding"/>
    <property type="evidence" value="ECO:0007669"/>
    <property type="project" value="UniProtKB-KW"/>
</dbReference>
<dbReference type="GO" id="GO:0003677">
    <property type="term" value="F:DNA binding"/>
    <property type="evidence" value="ECO:0007669"/>
    <property type="project" value="UniProtKB-UniRule"/>
</dbReference>
<sequence>MRRHQPAHLDELPQVPPMNARSWLRRLYAEQIQRRRELRRAMLAAGPACTDAPELFTTPDLFEPEQDAARQEREAAAARICATCPARTACLAYALAIRPSEGVWAGLTAAEIRAVALHRAATGPGQEVA</sequence>
<keyword evidence="9 11" id="KW-1015">Disulfide bond</keyword>
<keyword evidence="3 11" id="KW-0004">4Fe-4S</keyword>
<comment type="function">
    <text evidence="11">Acts as a transcriptional regulator. Probably redox-responsive. The apo- but not holo-form probably binds DNA.</text>
</comment>
<evidence type="ECO:0000259" key="12">
    <source>
        <dbReference type="PROSITE" id="PS51674"/>
    </source>
</evidence>
<feature type="binding site" evidence="11">
    <location>
        <position position="90"/>
    </location>
    <ligand>
        <name>[4Fe-4S] cluster</name>
        <dbReference type="ChEBI" id="CHEBI:49883"/>
    </ligand>
</feature>
<dbReference type="GO" id="GO:0051539">
    <property type="term" value="F:4 iron, 4 sulfur cluster binding"/>
    <property type="evidence" value="ECO:0007669"/>
    <property type="project" value="UniProtKB-UniRule"/>
</dbReference>
<feature type="binding site" evidence="11">
    <location>
        <position position="84"/>
    </location>
    <ligand>
        <name>[4Fe-4S] cluster</name>
        <dbReference type="ChEBI" id="CHEBI:49883"/>
    </ligand>
</feature>
<dbReference type="AlphaFoldDB" id="A0A7W9MGV6"/>
<keyword evidence="11" id="KW-0963">Cytoplasm</keyword>
<dbReference type="HAMAP" id="MF_01479">
    <property type="entry name" value="WhiB"/>
    <property type="match status" value="1"/>
</dbReference>
<evidence type="ECO:0000256" key="6">
    <source>
        <dbReference type="ARBA" id="ARBA00023014"/>
    </source>
</evidence>
<evidence type="ECO:0000256" key="4">
    <source>
        <dbReference type="ARBA" id="ARBA00022723"/>
    </source>
</evidence>
<comment type="PTM">
    <text evidence="11">The Fe-S cluster can be nitrosylated by nitric oxide (NO).</text>
</comment>
<keyword evidence="5 11" id="KW-0408">Iron</keyword>